<comment type="pathway">
    <text evidence="1">Amino-acid biosynthesis; L-asparagine biosynthesis; L-asparagine from L-aspartate (L-Gln route): step 1/1.</text>
</comment>
<evidence type="ECO:0000313" key="10">
    <source>
        <dbReference type="EMBL" id="MDN4523896.1"/>
    </source>
</evidence>
<dbReference type="NCBIfam" id="TIGR01536">
    <property type="entry name" value="asn_synth_AEB"/>
    <property type="match status" value="1"/>
</dbReference>
<evidence type="ECO:0000256" key="5">
    <source>
        <dbReference type="ARBA" id="ARBA00022840"/>
    </source>
</evidence>
<keyword evidence="10" id="KW-0436">Ligase</keyword>
<evidence type="ECO:0000259" key="9">
    <source>
        <dbReference type="PROSITE" id="PS51278"/>
    </source>
</evidence>
<evidence type="ECO:0000256" key="6">
    <source>
        <dbReference type="ARBA" id="ARBA00022888"/>
    </source>
</evidence>
<keyword evidence="6" id="KW-0028">Amino-acid biosynthesis</keyword>
<dbReference type="Pfam" id="PF00733">
    <property type="entry name" value="Asn_synthase"/>
    <property type="match status" value="1"/>
</dbReference>
<comment type="caution">
    <text evidence="10">The sequence shown here is derived from an EMBL/GenBank/DDBJ whole genome shotgun (WGS) entry which is preliminary data.</text>
</comment>
<dbReference type="CDD" id="cd01991">
    <property type="entry name" value="Asn_synthase_B_C"/>
    <property type="match status" value="1"/>
</dbReference>
<dbReference type="PANTHER" id="PTHR43284:SF1">
    <property type="entry name" value="ASPARAGINE SYNTHETASE"/>
    <property type="match status" value="1"/>
</dbReference>
<keyword evidence="7" id="KW-0315">Glutamine amidotransferase</keyword>
<dbReference type="InterPro" id="IPR033738">
    <property type="entry name" value="AsnB_N"/>
</dbReference>
<evidence type="ECO:0000256" key="7">
    <source>
        <dbReference type="ARBA" id="ARBA00022962"/>
    </source>
</evidence>
<dbReference type="Proteomes" id="UP001172721">
    <property type="component" value="Unassembled WGS sequence"/>
</dbReference>
<evidence type="ECO:0000256" key="2">
    <source>
        <dbReference type="ARBA" id="ARBA00005752"/>
    </source>
</evidence>
<reference evidence="10" key="1">
    <citation type="submission" date="2023-07" db="EMBL/GenBank/DDBJ databases">
        <title>Fictibacillus sp. isolated from freshwater pond.</title>
        <authorList>
            <person name="Kirdat K."/>
            <person name="Bhat A."/>
            <person name="Mourya A."/>
            <person name="Yadav A."/>
        </authorList>
    </citation>
    <scope>NUCLEOTIDE SEQUENCE</scope>
    <source>
        <strain evidence="10">NE201</strain>
    </source>
</reference>
<keyword evidence="11" id="KW-1185">Reference proteome</keyword>
<dbReference type="InterPro" id="IPR001962">
    <property type="entry name" value="Asn_synthase"/>
</dbReference>
<sequence>MCGFISVLSNSPMNSIDQNIEQFKDMTKIIWHRGPDDAGYYFDDHVLFGFRRLSIIDIESGKQPIGYEDDRYWMIFNGEIYNFIEIREELQELGYTFQTESDSEVIVALYSYKREAALDDLRGMFSFVIWDKKEEELFGARDHFGIKPFFYLEDRDLLYCASEKKSILLAADGGELDRESVQHYLTYQFVPEPHTLSEKIKRLEPGHYFKKKIGQKLQIKSYWKPKFTPRIQELGAAIQDIRHVLRDSVSLHMRSDVPVGAFLSGGIDSSSIVALAKEHHDALKTFTVGFEREGFSEIDIAKKTASELNVENIHYVIQPEEFLKELPKIIWHMDEPVADPAAVPLYFLAREARKHVTVVLSGEGADELFGGYTIYNEPHSLRHFRYLPSPLRRALPKIANVLPEAMKGKSFLERGAMNIEDRYIGNAKIFLEEEKARLLTSYNEKWPFQKVTQPLYQKAQYYDDVHKMQYIDMHTWLRGDILVKADKMTMAHSLELRVPFLDKEVFKVASRLHPSQTIAEKTTKYALRKAMEGTVPNSVLYNRKLGFPVPIRHWLRNEWVSWAAELIEESETGYLFDKNVVFQMLKDHKEGRRDNSRKLWTVLTFMIWHQVFVENKYSFGSEALERKEAMVPVFNS</sequence>
<accession>A0ABT8HSZ9</accession>
<dbReference type="GO" id="GO:0004066">
    <property type="term" value="F:asparagine synthase (glutamine-hydrolyzing) activity"/>
    <property type="evidence" value="ECO:0007669"/>
    <property type="project" value="UniProtKB-EC"/>
</dbReference>
<proteinExistence type="inferred from homology"/>
<organism evidence="10 11">
    <name type="scientific">Fictibacillus fluitans</name>
    <dbReference type="NCBI Taxonomy" id="3058422"/>
    <lineage>
        <taxon>Bacteria</taxon>
        <taxon>Bacillati</taxon>
        <taxon>Bacillota</taxon>
        <taxon>Bacilli</taxon>
        <taxon>Bacillales</taxon>
        <taxon>Fictibacillaceae</taxon>
        <taxon>Fictibacillus</taxon>
    </lineage>
</organism>
<dbReference type="CDD" id="cd00712">
    <property type="entry name" value="AsnB"/>
    <property type="match status" value="1"/>
</dbReference>
<dbReference type="Gene3D" id="3.40.50.620">
    <property type="entry name" value="HUPs"/>
    <property type="match status" value="1"/>
</dbReference>
<dbReference type="InterPro" id="IPR051786">
    <property type="entry name" value="ASN_synthetase/amidase"/>
</dbReference>
<dbReference type="SUPFAM" id="SSF56235">
    <property type="entry name" value="N-terminal nucleophile aminohydrolases (Ntn hydrolases)"/>
    <property type="match status" value="1"/>
</dbReference>
<protein>
    <recommendedName>
        <fullName evidence="3">asparagine synthase (glutamine-hydrolyzing)</fullName>
        <ecNumber evidence="3">6.3.5.4</ecNumber>
    </recommendedName>
</protein>
<dbReference type="InterPro" id="IPR029055">
    <property type="entry name" value="Ntn_hydrolases_N"/>
</dbReference>
<evidence type="ECO:0000256" key="8">
    <source>
        <dbReference type="ARBA" id="ARBA00048741"/>
    </source>
</evidence>
<dbReference type="InterPro" id="IPR014729">
    <property type="entry name" value="Rossmann-like_a/b/a_fold"/>
</dbReference>
<comment type="similarity">
    <text evidence="2">Belongs to the asparagine synthetase family.</text>
</comment>
<dbReference type="PROSITE" id="PS51278">
    <property type="entry name" value="GATASE_TYPE_2"/>
    <property type="match status" value="1"/>
</dbReference>
<dbReference type="Gene3D" id="3.60.20.10">
    <property type="entry name" value="Glutamine Phosphoribosylpyrophosphate, subunit 1, domain 1"/>
    <property type="match status" value="1"/>
</dbReference>
<dbReference type="SUPFAM" id="SSF52402">
    <property type="entry name" value="Adenine nucleotide alpha hydrolases-like"/>
    <property type="match status" value="1"/>
</dbReference>
<feature type="domain" description="Glutamine amidotransferase type-2" evidence="9">
    <location>
        <begin position="2"/>
        <end position="214"/>
    </location>
</feature>
<keyword evidence="4" id="KW-0547">Nucleotide-binding</keyword>
<evidence type="ECO:0000313" key="11">
    <source>
        <dbReference type="Proteomes" id="UP001172721"/>
    </source>
</evidence>
<gene>
    <name evidence="10" type="primary">asnB</name>
    <name evidence="10" type="ORF">QYB97_05385</name>
</gene>
<dbReference type="EC" id="6.3.5.4" evidence="3"/>
<name>A0ABT8HSZ9_9BACL</name>
<comment type="catalytic activity">
    <reaction evidence="8">
        <text>L-aspartate + L-glutamine + ATP + H2O = L-asparagine + L-glutamate + AMP + diphosphate + H(+)</text>
        <dbReference type="Rhea" id="RHEA:12228"/>
        <dbReference type="ChEBI" id="CHEBI:15377"/>
        <dbReference type="ChEBI" id="CHEBI:15378"/>
        <dbReference type="ChEBI" id="CHEBI:29985"/>
        <dbReference type="ChEBI" id="CHEBI:29991"/>
        <dbReference type="ChEBI" id="CHEBI:30616"/>
        <dbReference type="ChEBI" id="CHEBI:33019"/>
        <dbReference type="ChEBI" id="CHEBI:58048"/>
        <dbReference type="ChEBI" id="CHEBI:58359"/>
        <dbReference type="ChEBI" id="CHEBI:456215"/>
        <dbReference type="EC" id="6.3.5.4"/>
    </reaction>
</comment>
<dbReference type="EMBL" id="JAUHTR010000002">
    <property type="protein sequence ID" value="MDN4523896.1"/>
    <property type="molecule type" value="Genomic_DNA"/>
</dbReference>
<evidence type="ECO:0000256" key="1">
    <source>
        <dbReference type="ARBA" id="ARBA00005187"/>
    </source>
</evidence>
<dbReference type="Pfam" id="PF13537">
    <property type="entry name" value="GATase_7"/>
    <property type="match status" value="1"/>
</dbReference>
<keyword evidence="5" id="KW-0067">ATP-binding</keyword>
<dbReference type="InterPro" id="IPR017932">
    <property type="entry name" value="GATase_2_dom"/>
</dbReference>
<dbReference type="PANTHER" id="PTHR43284">
    <property type="entry name" value="ASPARAGINE SYNTHETASE (GLUTAMINE-HYDROLYZING)"/>
    <property type="match status" value="1"/>
</dbReference>
<keyword evidence="6" id="KW-0061">Asparagine biosynthesis</keyword>
<dbReference type="PIRSF" id="PIRSF001589">
    <property type="entry name" value="Asn_synthetase_glu-h"/>
    <property type="match status" value="1"/>
</dbReference>
<dbReference type="RefSeq" id="WP_301164953.1">
    <property type="nucleotide sequence ID" value="NZ_JAUHTR010000002.1"/>
</dbReference>
<evidence type="ECO:0000256" key="4">
    <source>
        <dbReference type="ARBA" id="ARBA00022741"/>
    </source>
</evidence>
<dbReference type="InterPro" id="IPR006426">
    <property type="entry name" value="Asn_synth_AEB"/>
</dbReference>
<evidence type="ECO:0000256" key="3">
    <source>
        <dbReference type="ARBA" id="ARBA00012737"/>
    </source>
</evidence>